<evidence type="ECO:0000313" key="1">
    <source>
        <dbReference type="EMBL" id="CBJ90144.1"/>
    </source>
</evidence>
<dbReference type="EMBL" id="FN667742">
    <property type="protein sequence ID" value="CBJ90144.1"/>
    <property type="molecule type" value="Genomic_DNA"/>
</dbReference>
<evidence type="ECO:0000313" key="2">
    <source>
        <dbReference type="Proteomes" id="UP000008075"/>
    </source>
</evidence>
<dbReference type="AlphaFoldDB" id="D3VEN2"/>
<organism evidence="1 2">
    <name type="scientific">Xenorhabdus nematophila (strain ATCC 19061 / DSM 3370 / CCUG 14189 / LMG 1036 / NCIMB 9965 / AN6)</name>
    <dbReference type="NCBI Taxonomy" id="406817"/>
    <lineage>
        <taxon>Bacteria</taxon>
        <taxon>Pseudomonadati</taxon>
        <taxon>Pseudomonadota</taxon>
        <taxon>Gammaproteobacteria</taxon>
        <taxon>Enterobacterales</taxon>
        <taxon>Morganellaceae</taxon>
        <taxon>Xenorhabdus</taxon>
    </lineage>
</organism>
<dbReference type="STRING" id="406817.XNC1_2084"/>
<gene>
    <name evidence="1" type="ordered locus">XNC1_2084</name>
</gene>
<dbReference type="HOGENOM" id="CLU_202687_0_0_6"/>
<dbReference type="Proteomes" id="UP000008075">
    <property type="component" value="Chromosome"/>
</dbReference>
<protein>
    <submittedName>
        <fullName evidence="1">Uncharacterized protein</fullName>
    </submittedName>
</protein>
<dbReference type="KEGG" id="xne:XNC1_2084"/>
<name>D3VEN2_XENNA</name>
<keyword evidence="2" id="KW-1185">Reference proteome</keyword>
<sequence length="71" mass="9128">MRSFFIASKIRNTKNAWNTIMKKERMIKEKIFLSHYFFIYLNLFDKSNNHYYFLKWVKKLYRDDKRFYRIK</sequence>
<accession>D3VEN2</accession>
<proteinExistence type="predicted"/>
<reference evidence="1 2" key="1">
    <citation type="journal article" date="2011" name="PLoS ONE">
        <title>The entomopathogenic bacterial endosymbionts xenorhabdus and photorhabdus: convergent lifestyles from divergent genomes.</title>
        <authorList>
            <person name="Chaston J.M."/>
            <person name="Suen G."/>
            <person name="Tucker S.L."/>
            <person name="Andersen A.W."/>
            <person name="Bhasin A."/>
            <person name="Bode E."/>
            <person name="Bode H.B."/>
            <person name="Brachmann A.O."/>
            <person name="Cowles C.E."/>
            <person name="Cowles K.N."/>
            <person name="Darby C."/>
            <person name="de Leon L."/>
            <person name="Drace K."/>
            <person name="Du Z."/>
            <person name="Givaudan A."/>
            <person name="Herbert Tran E.E."/>
            <person name="Jewell K.A."/>
            <person name="Knack J.J."/>
            <person name="Krasomil-Osterfeld K.C."/>
            <person name="Kukor R."/>
            <person name="Lanois A."/>
            <person name="Latreille P."/>
            <person name="Leimgruber N.K."/>
            <person name="Lipke C.M."/>
            <person name="Liu R."/>
            <person name="Lu X."/>
            <person name="Martens E.C."/>
            <person name="Marri P.R."/>
            <person name="Medigue C."/>
            <person name="Menard M.L."/>
            <person name="Miller N.M."/>
            <person name="Morales-Soto N."/>
            <person name="Norton S."/>
            <person name="Ogier J.C."/>
            <person name="Orchard S.S."/>
            <person name="Park D."/>
            <person name="Park Y."/>
            <person name="Qurollo B.A."/>
            <person name="Sugar D.R."/>
            <person name="Richards G.R."/>
            <person name="Rouy Z."/>
            <person name="Slominski B."/>
            <person name="Slominski K."/>
            <person name="Snyder H."/>
            <person name="Tjaden B.C."/>
            <person name="van der Hoeven R."/>
            <person name="Welch R.D."/>
            <person name="Wheeler C."/>
            <person name="Xiang B."/>
            <person name="Barbazuk B."/>
            <person name="Gaudriault S."/>
            <person name="Goodner B."/>
            <person name="Slater S.C."/>
            <person name="Forst S."/>
            <person name="Goldman B.S."/>
            <person name="Goodrich-Blair H."/>
        </authorList>
    </citation>
    <scope>NUCLEOTIDE SEQUENCE [LARGE SCALE GENOMIC DNA]</scope>
    <source>
        <strain evidence="2">ATCC 19061 / DSM 3370 / CCUG 14189 / LMG 1036 / NCIMB 9965 / AN6</strain>
    </source>
</reference>